<evidence type="ECO:0000256" key="1">
    <source>
        <dbReference type="SAM" id="SignalP"/>
    </source>
</evidence>
<evidence type="ECO:0000313" key="4">
    <source>
        <dbReference type="Proteomes" id="UP000031643"/>
    </source>
</evidence>
<feature type="signal peptide" evidence="1">
    <location>
        <begin position="1"/>
        <end position="22"/>
    </location>
</feature>
<keyword evidence="1" id="KW-0732">Signal</keyword>
<dbReference type="HOGENOM" id="CLU_1298558_0_0_5"/>
<proteinExistence type="predicted"/>
<dbReference type="AlphaFoldDB" id="A0A0A8K3S8"/>
<name>A0A0A8K3S8_9HYPH</name>
<feature type="domain" description="3-keto-alpha-glucoside-1,2-lyase/3-keto-2-hydroxy-glucal hydratase" evidence="2">
    <location>
        <begin position="39"/>
        <end position="183"/>
    </location>
</feature>
<evidence type="ECO:0000259" key="2">
    <source>
        <dbReference type="Pfam" id="PF06439"/>
    </source>
</evidence>
<accession>A0A0A8K3S8</accession>
<gene>
    <name evidence="3" type="ORF">GL4_1961</name>
</gene>
<dbReference type="Pfam" id="PF06439">
    <property type="entry name" value="3keto-disac_hyd"/>
    <property type="match status" value="1"/>
</dbReference>
<dbReference type="Proteomes" id="UP000031643">
    <property type="component" value="Chromosome"/>
</dbReference>
<evidence type="ECO:0000313" key="3">
    <source>
        <dbReference type="EMBL" id="BAQ17411.1"/>
    </source>
</evidence>
<dbReference type="KEGG" id="mcg:GL4_1961"/>
<dbReference type="RefSeq" id="WP_045366934.1">
    <property type="nucleotide sequence ID" value="NZ_AP014648.1"/>
</dbReference>
<dbReference type="EMBL" id="AP014648">
    <property type="protein sequence ID" value="BAQ17411.1"/>
    <property type="molecule type" value="Genomic_DNA"/>
</dbReference>
<sequence length="212" mass="22718">MRRTVFAVAVVGLLASAGQGLACEGSDVIFEDTFQDNGGGWSQKKTVAIGDGALTFTLPADDMQSNLNVMFSVEDADVCVEAVWPHGVGNGENNGRILGAGLLFWGENNRTYYQFGILSNGRYWIARKQDGAWVGTIAANIDSPAIKTAPGAANTLRVDAKGNQLAFYINGTKVRELRGQAPKGSWRFGVSGDNFDKSNEATVLFTNMKVTD</sequence>
<keyword evidence="4" id="KW-1185">Reference proteome</keyword>
<organism evidence="3 4">
    <name type="scientific">Methyloceanibacter caenitepidi</name>
    <dbReference type="NCBI Taxonomy" id="1384459"/>
    <lineage>
        <taxon>Bacteria</taxon>
        <taxon>Pseudomonadati</taxon>
        <taxon>Pseudomonadota</taxon>
        <taxon>Alphaproteobacteria</taxon>
        <taxon>Hyphomicrobiales</taxon>
        <taxon>Hyphomicrobiaceae</taxon>
        <taxon>Methyloceanibacter</taxon>
    </lineage>
</organism>
<dbReference type="OrthoDB" id="8020935at2"/>
<dbReference type="Gene3D" id="2.60.120.560">
    <property type="entry name" value="Exo-inulinase, domain 1"/>
    <property type="match status" value="1"/>
</dbReference>
<dbReference type="InterPro" id="IPR010496">
    <property type="entry name" value="AL/BT2_dom"/>
</dbReference>
<reference evidence="3 4" key="1">
    <citation type="submission" date="2014-09" db="EMBL/GenBank/DDBJ databases">
        <title>Genome sequencing of Methyloceanibacter caenitepidi Gela4.</title>
        <authorList>
            <person name="Takeuchi M."/>
            <person name="Susumu S."/>
            <person name="Kamagata Y."/>
            <person name="Oshima K."/>
            <person name="Hattori M."/>
            <person name="Iwasaki W."/>
        </authorList>
    </citation>
    <scope>NUCLEOTIDE SEQUENCE [LARGE SCALE GENOMIC DNA]</scope>
    <source>
        <strain evidence="3 4">Gela4</strain>
    </source>
</reference>
<feature type="chain" id="PRO_5002055630" description="3-keto-alpha-glucoside-1,2-lyase/3-keto-2-hydroxy-glucal hydratase domain-containing protein" evidence="1">
    <location>
        <begin position="23"/>
        <end position="212"/>
    </location>
</feature>
<dbReference type="GO" id="GO:0016787">
    <property type="term" value="F:hydrolase activity"/>
    <property type="evidence" value="ECO:0007669"/>
    <property type="project" value="InterPro"/>
</dbReference>
<protein>
    <recommendedName>
        <fullName evidence="2">3-keto-alpha-glucoside-1,2-lyase/3-keto-2-hydroxy-glucal hydratase domain-containing protein</fullName>
    </recommendedName>
</protein>